<reference evidence="3" key="1">
    <citation type="submission" date="2023-06" db="EMBL/GenBank/DDBJ databases">
        <title>Genome-scale phylogeny and comparative genomics of the fungal order Sordariales.</title>
        <authorList>
            <consortium name="Lawrence Berkeley National Laboratory"/>
            <person name="Hensen N."/>
            <person name="Bonometti L."/>
            <person name="Westerberg I."/>
            <person name="Brannstrom I.O."/>
            <person name="Guillou S."/>
            <person name="Cros-Aarteil S."/>
            <person name="Calhoun S."/>
            <person name="Haridas S."/>
            <person name="Kuo A."/>
            <person name="Mondo S."/>
            <person name="Pangilinan J."/>
            <person name="Riley R."/>
            <person name="LaButti K."/>
            <person name="Andreopoulos B."/>
            <person name="Lipzen A."/>
            <person name="Chen C."/>
            <person name="Yanf M."/>
            <person name="Daum C."/>
            <person name="Ng V."/>
            <person name="Clum A."/>
            <person name="Steindorff A."/>
            <person name="Ohm R."/>
            <person name="Martin F."/>
            <person name="Silar P."/>
            <person name="Natvig D."/>
            <person name="Lalanne C."/>
            <person name="Gautier V."/>
            <person name="Ament-velasquez S.L."/>
            <person name="Kruys A."/>
            <person name="Hutchinson M.I."/>
            <person name="Powell A.J."/>
            <person name="Barry K."/>
            <person name="Miller A.N."/>
            <person name="Grigoriev I.V."/>
            <person name="Debuchy R."/>
            <person name="Gladieux P."/>
            <person name="Thoren M.H."/>
            <person name="Johannesson H."/>
        </authorList>
    </citation>
    <scope>NUCLEOTIDE SEQUENCE</scope>
    <source>
        <strain evidence="3">SMH3391-2</strain>
    </source>
</reference>
<evidence type="ECO:0000313" key="3">
    <source>
        <dbReference type="EMBL" id="KAK0624978.1"/>
    </source>
</evidence>
<keyword evidence="2" id="KW-0812">Transmembrane</keyword>
<protein>
    <submittedName>
        <fullName evidence="3">Uncharacterized protein</fullName>
    </submittedName>
</protein>
<dbReference type="AlphaFoldDB" id="A0AA39X0F9"/>
<keyword evidence="4" id="KW-1185">Reference proteome</keyword>
<gene>
    <name evidence="3" type="ORF">B0T17DRAFT_508004</name>
</gene>
<evidence type="ECO:0000313" key="4">
    <source>
        <dbReference type="Proteomes" id="UP001174934"/>
    </source>
</evidence>
<accession>A0AA39X0F9</accession>
<keyword evidence="2" id="KW-0472">Membrane</keyword>
<comment type="caution">
    <text evidence="3">The sequence shown here is derived from an EMBL/GenBank/DDBJ whole genome shotgun (WGS) entry which is preliminary data.</text>
</comment>
<proteinExistence type="predicted"/>
<organism evidence="3 4">
    <name type="scientific">Bombardia bombarda</name>
    <dbReference type="NCBI Taxonomy" id="252184"/>
    <lineage>
        <taxon>Eukaryota</taxon>
        <taxon>Fungi</taxon>
        <taxon>Dikarya</taxon>
        <taxon>Ascomycota</taxon>
        <taxon>Pezizomycotina</taxon>
        <taxon>Sordariomycetes</taxon>
        <taxon>Sordariomycetidae</taxon>
        <taxon>Sordariales</taxon>
        <taxon>Lasiosphaeriaceae</taxon>
        <taxon>Bombardia</taxon>
    </lineage>
</organism>
<feature type="region of interest" description="Disordered" evidence="1">
    <location>
        <begin position="1"/>
        <end position="34"/>
    </location>
</feature>
<feature type="transmembrane region" description="Helical" evidence="2">
    <location>
        <begin position="128"/>
        <end position="146"/>
    </location>
</feature>
<feature type="compositionally biased region" description="Basic and acidic residues" evidence="1">
    <location>
        <begin position="11"/>
        <end position="25"/>
    </location>
</feature>
<evidence type="ECO:0000256" key="2">
    <source>
        <dbReference type="SAM" id="Phobius"/>
    </source>
</evidence>
<keyword evidence="2" id="KW-1133">Transmembrane helix</keyword>
<sequence length="148" mass="16378">MNNYNSNAKMGAHDNDTNINNHHENNSSVAQRNDLLPKDRMMFSQILMEVRGDTVHLLSNIATKLVTKQEFQEFQSQVARESQAREQAAQNSYRLAMSMNSGINKTHGEITKVSAVTNPDSTKHFCTALIGVLCALIVAILVGGFCPK</sequence>
<dbReference type="Proteomes" id="UP001174934">
    <property type="component" value="Unassembled WGS sequence"/>
</dbReference>
<name>A0AA39X0F9_9PEZI</name>
<dbReference type="EMBL" id="JAULSR010000003">
    <property type="protein sequence ID" value="KAK0624978.1"/>
    <property type="molecule type" value="Genomic_DNA"/>
</dbReference>
<evidence type="ECO:0000256" key="1">
    <source>
        <dbReference type="SAM" id="MobiDB-lite"/>
    </source>
</evidence>